<comment type="caution">
    <text evidence="2">The sequence shown here is derived from an EMBL/GenBank/DDBJ whole genome shotgun (WGS) entry which is preliminary data.</text>
</comment>
<dbReference type="InterPro" id="IPR001041">
    <property type="entry name" value="2Fe-2S_ferredoxin-type"/>
</dbReference>
<dbReference type="InterPro" id="IPR036010">
    <property type="entry name" value="2Fe-2S_ferredoxin-like_sf"/>
</dbReference>
<feature type="domain" description="2Fe-2S ferredoxin-type" evidence="1">
    <location>
        <begin position="1"/>
        <end position="86"/>
    </location>
</feature>
<organism evidence="2 3">
    <name type="scientific">Pseudaeromonas paramecii</name>
    <dbReference type="NCBI Taxonomy" id="2138166"/>
    <lineage>
        <taxon>Bacteria</taxon>
        <taxon>Pseudomonadati</taxon>
        <taxon>Pseudomonadota</taxon>
        <taxon>Gammaproteobacteria</taxon>
        <taxon>Aeromonadales</taxon>
        <taxon>Aeromonadaceae</taxon>
        <taxon>Pseudaeromonas</taxon>
    </lineage>
</organism>
<dbReference type="InterPro" id="IPR012675">
    <property type="entry name" value="Beta-grasp_dom_sf"/>
</dbReference>
<dbReference type="PROSITE" id="PS51085">
    <property type="entry name" value="2FE2S_FER_2"/>
    <property type="match status" value="1"/>
</dbReference>
<dbReference type="PROSITE" id="PS00197">
    <property type="entry name" value="2FE2S_FER_1"/>
    <property type="match status" value="1"/>
</dbReference>
<evidence type="ECO:0000259" key="1">
    <source>
        <dbReference type="PROSITE" id="PS51085"/>
    </source>
</evidence>
<gene>
    <name evidence="2" type="ORF">GCM10023095_09490</name>
</gene>
<dbReference type="Pfam" id="PF00111">
    <property type="entry name" value="Fer2"/>
    <property type="match status" value="1"/>
</dbReference>
<accession>A0ABP8Q0W3</accession>
<dbReference type="Proteomes" id="UP001501321">
    <property type="component" value="Unassembled WGS sequence"/>
</dbReference>
<dbReference type="CDD" id="cd00207">
    <property type="entry name" value="fer2"/>
    <property type="match status" value="1"/>
</dbReference>
<dbReference type="RefSeq" id="WP_345010596.1">
    <property type="nucleotide sequence ID" value="NZ_BAABFC010000007.1"/>
</dbReference>
<keyword evidence="3" id="KW-1185">Reference proteome</keyword>
<dbReference type="InterPro" id="IPR006058">
    <property type="entry name" value="2Fe2S_fd_BS"/>
</dbReference>
<name>A0ABP8Q0W3_9GAMM</name>
<sequence length="86" mass="9489">MSQLVEEVVTVACEAGESLLSALERQGHRVEYQCRQGYCGACRLPLADESQPQALTYLRPPLAWHEDNEVLTCCAHASTPVCLKLT</sequence>
<proteinExistence type="predicted"/>
<evidence type="ECO:0000313" key="3">
    <source>
        <dbReference type="Proteomes" id="UP001501321"/>
    </source>
</evidence>
<evidence type="ECO:0000313" key="2">
    <source>
        <dbReference type="EMBL" id="GAA4495744.1"/>
    </source>
</evidence>
<dbReference type="EMBL" id="BAABFC010000007">
    <property type="protein sequence ID" value="GAA4495744.1"/>
    <property type="molecule type" value="Genomic_DNA"/>
</dbReference>
<reference evidence="3" key="1">
    <citation type="journal article" date="2019" name="Int. J. Syst. Evol. Microbiol.">
        <title>The Global Catalogue of Microorganisms (GCM) 10K type strain sequencing project: providing services to taxonomists for standard genome sequencing and annotation.</title>
        <authorList>
            <consortium name="The Broad Institute Genomics Platform"/>
            <consortium name="The Broad Institute Genome Sequencing Center for Infectious Disease"/>
            <person name="Wu L."/>
            <person name="Ma J."/>
        </authorList>
    </citation>
    <scope>NUCLEOTIDE SEQUENCE [LARGE SCALE GENOMIC DNA]</scope>
    <source>
        <strain evidence="3">JCM 32226</strain>
    </source>
</reference>
<dbReference type="Gene3D" id="3.10.20.30">
    <property type="match status" value="1"/>
</dbReference>
<protein>
    <recommendedName>
        <fullName evidence="1">2Fe-2S ferredoxin-type domain-containing protein</fullName>
    </recommendedName>
</protein>
<dbReference type="SUPFAM" id="SSF54292">
    <property type="entry name" value="2Fe-2S ferredoxin-like"/>
    <property type="match status" value="1"/>
</dbReference>